<dbReference type="EMBL" id="CADCUC010000369">
    <property type="protein sequence ID" value="CAA9339254.1"/>
    <property type="molecule type" value="Genomic_DNA"/>
</dbReference>
<sequence length="78" mass="8239">ARPLPASVRPLRVAPGPADAASLPHGGLRGDWRGSGRDPLRPHEDGGDRRGRGRPHRLQPLAPGARRALRLPAKGLPA</sequence>
<evidence type="ECO:0000256" key="1">
    <source>
        <dbReference type="SAM" id="MobiDB-lite"/>
    </source>
</evidence>
<protein>
    <submittedName>
        <fullName evidence="2">Mobile element protein</fullName>
    </submittedName>
</protein>
<organism evidence="2">
    <name type="scientific">uncultured Microvirga sp</name>
    <dbReference type="NCBI Taxonomy" id="412392"/>
    <lineage>
        <taxon>Bacteria</taxon>
        <taxon>Pseudomonadati</taxon>
        <taxon>Pseudomonadota</taxon>
        <taxon>Alphaproteobacteria</taxon>
        <taxon>Hyphomicrobiales</taxon>
        <taxon>Methylobacteriaceae</taxon>
        <taxon>Microvirga</taxon>
        <taxon>environmental samples</taxon>
    </lineage>
</organism>
<feature type="non-terminal residue" evidence="2">
    <location>
        <position position="78"/>
    </location>
</feature>
<gene>
    <name evidence="2" type="ORF">AVDCRST_MAG90-1861</name>
</gene>
<feature type="non-terminal residue" evidence="2">
    <location>
        <position position="1"/>
    </location>
</feature>
<dbReference type="AlphaFoldDB" id="A0A6J4LQ31"/>
<evidence type="ECO:0000313" key="2">
    <source>
        <dbReference type="EMBL" id="CAA9339254.1"/>
    </source>
</evidence>
<proteinExistence type="predicted"/>
<feature type="compositionally biased region" description="Low complexity" evidence="1">
    <location>
        <begin position="58"/>
        <end position="78"/>
    </location>
</feature>
<feature type="region of interest" description="Disordered" evidence="1">
    <location>
        <begin position="1"/>
        <end position="78"/>
    </location>
</feature>
<feature type="compositionally biased region" description="Basic and acidic residues" evidence="1">
    <location>
        <begin position="28"/>
        <end position="50"/>
    </location>
</feature>
<reference evidence="2" key="1">
    <citation type="submission" date="2020-02" db="EMBL/GenBank/DDBJ databases">
        <authorList>
            <person name="Meier V. D."/>
        </authorList>
    </citation>
    <scope>NUCLEOTIDE SEQUENCE</scope>
    <source>
        <strain evidence="2">AVDCRST_MAG90</strain>
    </source>
</reference>
<accession>A0A6J4LQ31</accession>
<name>A0A6J4LQ31_9HYPH</name>